<evidence type="ECO:0000256" key="1">
    <source>
        <dbReference type="SAM" id="MobiDB-lite"/>
    </source>
</evidence>
<sequence length="185" mass="21646">MIKKSRKSRVQLNPNQEGYSNEVAKDNKANQVWLNPNGGSYKHPASMQTEVRIFKNKDSKVWLNQQGKDENIELHESILPEVQESLQAELHESLNPQGKDENLELQDNNIVPEVTEVLEVQESLQDELHSHLKEMEENSQPVLEDTIQNDDQHQQEELVSDTQKHNRRSRLPFWMSKRRKKTNTM</sequence>
<dbReference type="RefSeq" id="WP_117325769.1">
    <property type="nucleotide sequence ID" value="NZ_QVTE01000015.1"/>
</dbReference>
<feature type="compositionally biased region" description="Basic residues" evidence="1">
    <location>
        <begin position="165"/>
        <end position="185"/>
    </location>
</feature>
<evidence type="ECO:0000313" key="3">
    <source>
        <dbReference type="Proteomes" id="UP000264541"/>
    </source>
</evidence>
<keyword evidence="3" id="KW-1185">Reference proteome</keyword>
<organism evidence="2 3">
    <name type="scientific">Peribacillus saganii</name>
    <dbReference type="NCBI Taxonomy" id="2303992"/>
    <lineage>
        <taxon>Bacteria</taxon>
        <taxon>Bacillati</taxon>
        <taxon>Bacillota</taxon>
        <taxon>Bacilli</taxon>
        <taxon>Bacillales</taxon>
        <taxon>Bacillaceae</taxon>
        <taxon>Peribacillus</taxon>
    </lineage>
</organism>
<proteinExistence type="predicted"/>
<evidence type="ECO:0000313" key="2">
    <source>
        <dbReference type="EMBL" id="RFU70515.1"/>
    </source>
</evidence>
<accession>A0A372LQM7</accession>
<feature type="compositionally biased region" description="Polar residues" evidence="1">
    <location>
        <begin position="10"/>
        <end position="19"/>
    </location>
</feature>
<gene>
    <name evidence="2" type="ORF">D0469_06165</name>
</gene>
<feature type="region of interest" description="Disordered" evidence="1">
    <location>
        <begin position="146"/>
        <end position="185"/>
    </location>
</feature>
<feature type="compositionally biased region" description="Polar residues" evidence="1">
    <location>
        <begin position="29"/>
        <end position="38"/>
    </location>
</feature>
<name>A0A372LQM7_9BACI</name>
<dbReference type="OrthoDB" id="9846365at2"/>
<dbReference type="EMBL" id="QVTE01000015">
    <property type="protein sequence ID" value="RFU70515.1"/>
    <property type="molecule type" value="Genomic_DNA"/>
</dbReference>
<protein>
    <submittedName>
        <fullName evidence="2">Uncharacterized protein</fullName>
    </submittedName>
</protein>
<reference evidence="2 3" key="1">
    <citation type="submission" date="2018-08" db="EMBL/GenBank/DDBJ databases">
        <title>Bacillus chawlae sp. nov., Bacillus glennii sp. nov., and Bacillus saganii sp. nov. Isolated from the Vehicle Assembly Building at Kennedy Space Center where the Viking Spacecraft were Assembled.</title>
        <authorList>
            <person name="Seuylemezian A."/>
            <person name="Vaishampayan P."/>
        </authorList>
    </citation>
    <scope>NUCLEOTIDE SEQUENCE [LARGE SCALE GENOMIC DNA]</scope>
    <source>
        <strain evidence="2 3">V47-23a</strain>
    </source>
</reference>
<feature type="region of interest" description="Disordered" evidence="1">
    <location>
        <begin position="1"/>
        <end position="44"/>
    </location>
</feature>
<dbReference type="Proteomes" id="UP000264541">
    <property type="component" value="Unassembled WGS sequence"/>
</dbReference>
<comment type="caution">
    <text evidence="2">The sequence shown here is derived from an EMBL/GenBank/DDBJ whole genome shotgun (WGS) entry which is preliminary data.</text>
</comment>
<dbReference type="AlphaFoldDB" id="A0A372LQM7"/>